<proteinExistence type="inferred from homology"/>
<dbReference type="EMBL" id="CP159289">
    <property type="protein sequence ID" value="XCH24903.1"/>
    <property type="molecule type" value="Genomic_DNA"/>
</dbReference>
<reference evidence="5" key="1">
    <citation type="submission" date="2024-06" db="EMBL/GenBank/DDBJ databases">
        <title>Sequencing and assembly of the genome of Dyadobacter sp. strain 676, a symbiont of Cyamopsis tetragonoloba.</title>
        <authorList>
            <person name="Guro P."/>
            <person name="Sazanova A."/>
            <person name="Kuznetsova I."/>
            <person name="Belimov A."/>
            <person name="Safronova V."/>
        </authorList>
    </citation>
    <scope>NUCLEOTIDE SEQUENCE</scope>
    <source>
        <strain evidence="5">676</strain>
    </source>
</reference>
<organism evidence="5">
    <name type="scientific">Dyadobacter sp. 676</name>
    <dbReference type="NCBI Taxonomy" id="3088362"/>
    <lineage>
        <taxon>Bacteria</taxon>
        <taxon>Pseudomonadati</taxon>
        <taxon>Bacteroidota</taxon>
        <taxon>Cytophagia</taxon>
        <taxon>Cytophagales</taxon>
        <taxon>Spirosomataceae</taxon>
        <taxon>Dyadobacter</taxon>
    </lineage>
</organism>
<sequence>MRFKLTLKPLKDKQQLLFNYQYPLQAWIYQLLRNADSDYAAFLHQKGYVVPDRCKTFKHFTFSSLIIPKIERPKPGDSYMILSSKEIGLIVSFYIDKAAEGFITGLFQNQRISLYNRDYRADFVVERVETLPVQIPAGNLPTVRLRTLSPMVIAEKIENMDRYLMPGDEKFAALLAHNMVDKYRSIQHNGGLMMDAETARRLVRFELLPNQKIKQRGMLVKEGKGNEQTKVIGYHNFEFNLTAPRAIMEAALASGIGKYSSTLGCGCCEVVE</sequence>
<dbReference type="AlphaFoldDB" id="A0AAU8FMZ3"/>
<dbReference type="GO" id="GO:0051607">
    <property type="term" value="P:defense response to virus"/>
    <property type="evidence" value="ECO:0007669"/>
    <property type="project" value="UniProtKB-KW"/>
</dbReference>
<dbReference type="InterPro" id="IPR045747">
    <property type="entry name" value="CRISPR-assoc_prot_Cas6_N_sf"/>
</dbReference>
<dbReference type="Gene3D" id="3.30.70.1900">
    <property type="match status" value="1"/>
</dbReference>
<comment type="similarity">
    <text evidence="1">Belongs to the CRISPR-associated protein Cas6/Cse3/CasE family.</text>
</comment>
<dbReference type="CDD" id="cd21140">
    <property type="entry name" value="Cas6_I-like"/>
    <property type="match status" value="1"/>
</dbReference>
<keyword evidence="2" id="KW-0694">RNA-binding</keyword>
<name>A0AAU8FMZ3_9BACT</name>
<gene>
    <name evidence="5" type="primary">cas6</name>
    <name evidence="5" type="ORF">ABV298_00280</name>
</gene>
<dbReference type="Pfam" id="PF21350">
    <property type="entry name" value="Cas6_I-A"/>
    <property type="match status" value="1"/>
</dbReference>
<evidence type="ECO:0000256" key="2">
    <source>
        <dbReference type="ARBA" id="ARBA00022884"/>
    </source>
</evidence>
<feature type="domain" description="CRISPR associated protein Cas6 C-terminal" evidence="4">
    <location>
        <begin position="143"/>
        <end position="270"/>
    </location>
</feature>
<dbReference type="InterPro" id="IPR049435">
    <property type="entry name" value="Cas_Cas6_C"/>
</dbReference>
<dbReference type="Gene3D" id="3.30.70.1890">
    <property type="match status" value="1"/>
</dbReference>
<dbReference type="GO" id="GO:0003723">
    <property type="term" value="F:RNA binding"/>
    <property type="evidence" value="ECO:0007669"/>
    <property type="project" value="UniProtKB-KW"/>
</dbReference>
<dbReference type="PANTHER" id="PTHR36984">
    <property type="entry name" value="CRISPR-ASSOCIATED ENDORIBONUCLEASE CAS6 1"/>
    <property type="match status" value="1"/>
</dbReference>
<keyword evidence="3" id="KW-0051">Antiviral defense</keyword>
<dbReference type="NCBIfam" id="TIGR01877">
    <property type="entry name" value="cas_cas6"/>
    <property type="match status" value="1"/>
</dbReference>
<dbReference type="Pfam" id="PF01881">
    <property type="entry name" value="Cas_Cas6_C"/>
    <property type="match status" value="1"/>
</dbReference>
<dbReference type="GO" id="GO:0016788">
    <property type="term" value="F:hydrolase activity, acting on ester bonds"/>
    <property type="evidence" value="ECO:0007669"/>
    <property type="project" value="InterPro"/>
</dbReference>
<evidence type="ECO:0000313" key="5">
    <source>
        <dbReference type="EMBL" id="XCH24903.1"/>
    </source>
</evidence>
<accession>A0AAU8FMZ3</accession>
<evidence type="ECO:0000256" key="1">
    <source>
        <dbReference type="ARBA" id="ARBA00005937"/>
    </source>
</evidence>
<evidence type="ECO:0000256" key="3">
    <source>
        <dbReference type="ARBA" id="ARBA00023118"/>
    </source>
</evidence>
<dbReference type="RefSeq" id="WP_353720210.1">
    <property type="nucleotide sequence ID" value="NZ_CP159289.1"/>
</dbReference>
<dbReference type="PANTHER" id="PTHR36984:SF1">
    <property type="entry name" value="CRISPR-ASSOCIATED ENDORIBONUCLEASE CAS6 1"/>
    <property type="match status" value="1"/>
</dbReference>
<dbReference type="InterPro" id="IPR010156">
    <property type="entry name" value="CRISPR-assoc_prot_Cas6"/>
</dbReference>
<protein>
    <submittedName>
        <fullName evidence="5">CRISPR-associated endoribonuclease Cas6</fullName>
    </submittedName>
</protein>
<evidence type="ECO:0000259" key="4">
    <source>
        <dbReference type="Pfam" id="PF01881"/>
    </source>
</evidence>